<proteinExistence type="predicted"/>
<dbReference type="EMBL" id="LLXI01007724">
    <property type="protein sequence ID" value="PKY62679.1"/>
    <property type="molecule type" value="Genomic_DNA"/>
</dbReference>
<gene>
    <name evidence="1" type="ORF">RhiirA4_489604</name>
</gene>
<accession>A0A2I1HUZ1</accession>
<sequence length="95" mass="11051">MSLLTTACCMIWEMLSPYVEKCIKNNTTKVVNNNESIQLTITINERSAQAVQTSFKDVKNLVIDINNKYERQIKKKPTYLDRPQYIELLIVKIVN</sequence>
<evidence type="ECO:0000313" key="2">
    <source>
        <dbReference type="Proteomes" id="UP000234323"/>
    </source>
</evidence>
<evidence type="ECO:0000313" key="1">
    <source>
        <dbReference type="EMBL" id="PKY62679.1"/>
    </source>
</evidence>
<comment type="caution">
    <text evidence="1">The sequence shown here is derived from an EMBL/GenBank/DDBJ whole genome shotgun (WGS) entry which is preliminary data.</text>
</comment>
<dbReference type="AlphaFoldDB" id="A0A2I1HUZ1"/>
<dbReference type="Proteomes" id="UP000234323">
    <property type="component" value="Unassembled WGS sequence"/>
</dbReference>
<organism evidence="1 2">
    <name type="scientific">Rhizophagus irregularis</name>
    <dbReference type="NCBI Taxonomy" id="588596"/>
    <lineage>
        <taxon>Eukaryota</taxon>
        <taxon>Fungi</taxon>
        <taxon>Fungi incertae sedis</taxon>
        <taxon>Mucoromycota</taxon>
        <taxon>Glomeromycotina</taxon>
        <taxon>Glomeromycetes</taxon>
        <taxon>Glomerales</taxon>
        <taxon>Glomeraceae</taxon>
        <taxon>Rhizophagus</taxon>
    </lineage>
</organism>
<reference evidence="1 2" key="1">
    <citation type="submission" date="2015-10" db="EMBL/GenBank/DDBJ databases">
        <title>Genome analyses suggest a sexual origin of heterokaryosis in a supposedly ancient asexual fungus.</title>
        <authorList>
            <person name="Ropars J."/>
            <person name="Sedzielewska K."/>
            <person name="Noel J."/>
            <person name="Charron P."/>
            <person name="Farinelli L."/>
            <person name="Marton T."/>
            <person name="Kruger M."/>
            <person name="Pelin A."/>
            <person name="Brachmann A."/>
            <person name="Corradi N."/>
        </authorList>
    </citation>
    <scope>NUCLEOTIDE SEQUENCE [LARGE SCALE GENOMIC DNA]</scope>
    <source>
        <strain evidence="1 2">A4</strain>
    </source>
</reference>
<keyword evidence="2" id="KW-1185">Reference proteome</keyword>
<name>A0A2I1HUZ1_9GLOM</name>
<protein>
    <submittedName>
        <fullName evidence="1">Uncharacterized protein</fullName>
    </submittedName>
</protein>